<reference evidence="3" key="1">
    <citation type="journal article" date="2013" name="Nat. Genet.">
        <title>The draft genomes of soft-shell turtle and green sea turtle yield insights into the development and evolution of the turtle-specific body plan.</title>
        <authorList>
            <person name="Wang Z."/>
            <person name="Pascual-Anaya J."/>
            <person name="Zadissa A."/>
            <person name="Li W."/>
            <person name="Niimura Y."/>
            <person name="Huang Z."/>
            <person name="Li C."/>
            <person name="White S."/>
            <person name="Xiong Z."/>
            <person name="Fang D."/>
            <person name="Wang B."/>
            <person name="Ming Y."/>
            <person name="Chen Y."/>
            <person name="Zheng Y."/>
            <person name="Kuraku S."/>
            <person name="Pignatelli M."/>
            <person name="Herrero J."/>
            <person name="Beal K."/>
            <person name="Nozawa M."/>
            <person name="Li Q."/>
            <person name="Wang J."/>
            <person name="Zhang H."/>
            <person name="Yu L."/>
            <person name="Shigenobu S."/>
            <person name="Wang J."/>
            <person name="Liu J."/>
            <person name="Flicek P."/>
            <person name="Searle S."/>
            <person name="Wang J."/>
            <person name="Kuratani S."/>
            <person name="Yin Y."/>
            <person name="Aken B."/>
            <person name="Zhang G."/>
            <person name="Irie N."/>
        </authorList>
    </citation>
    <scope>NUCLEOTIDE SEQUENCE [LARGE SCALE GENOMIC DNA]</scope>
</reference>
<dbReference type="EMBL" id="KB523472">
    <property type="protein sequence ID" value="EMP36917.1"/>
    <property type="molecule type" value="Genomic_DNA"/>
</dbReference>
<feature type="compositionally biased region" description="Polar residues" evidence="1">
    <location>
        <begin position="57"/>
        <end position="70"/>
    </location>
</feature>
<organism evidence="2 3">
    <name type="scientific">Chelonia mydas</name>
    <name type="common">Green sea-turtle</name>
    <name type="synonym">Chelonia agassizi</name>
    <dbReference type="NCBI Taxonomy" id="8469"/>
    <lineage>
        <taxon>Eukaryota</taxon>
        <taxon>Metazoa</taxon>
        <taxon>Chordata</taxon>
        <taxon>Craniata</taxon>
        <taxon>Vertebrata</taxon>
        <taxon>Euteleostomi</taxon>
        <taxon>Archelosauria</taxon>
        <taxon>Testudinata</taxon>
        <taxon>Testudines</taxon>
        <taxon>Cryptodira</taxon>
        <taxon>Durocryptodira</taxon>
        <taxon>Americhelydia</taxon>
        <taxon>Chelonioidea</taxon>
        <taxon>Cheloniidae</taxon>
        <taxon>Chelonia</taxon>
    </lineage>
</organism>
<proteinExistence type="predicted"/>
<feature type="compositionally biased region" description="Polar residues" evidence="1">
    <location>
        <begin position="166"/>
        <end position="180"/>
    </location>
</feature>
<name>M7C8L6_CHEMY</name>
<evidence type="ECO:0000256" key="1">
    <source>
        <dbReference type="SAM" id="MobiDB-lite"/>
    </source>
</evidence>
<evidence type="ECO:0000313" key="3">
    <source>
        <dbReference type="Proteomes" id="UP000031443"/>
    </source>
</evidence>
<sequence length="296" mass="32179">MQRTCHQTLLAPDSHGHMQPLEGPGRRGHSLEIPEAILKEKGVNHHIRAQRQGCRLQPQSPSVFGQQQQPSEDRLRPRNIGSERIPGHENSRQEEEEQPRDVDSGGDRGTGLPSLSPQVPGEAPEQQEDAPFQPHPLPRGSPHQPEERCTMACEGLIRRDGERVPTVSTEELTSRDQAPWSQAGGCPSQDTRISVPDTGARNPQQQSPLWGAQLKTLCASFRAPQSPTTSGTGSLEPKRAHQGSCEFLGPRAEGEHPQGSSCPAYALGITASLNRAPQLAPGAQLKAAIKQAERER</sequence>
<protein>
    <submittedName>
        <fullName evidence="2">Uncharacterized protein</fullName>
    </submittedName>
</protein>
<feature type="region of interest" description="Disordered" evidence="1">
    <location>
        <begin position="46"/>
        <end position="208"/>
    </location>
</feature>
<feature type="region of interest" description="Disordered" evidence="1">
    <location>
        <begin position="1"/>
        <end position="29"/>
    </location>
</feature>
<feature type="region of interest" description="Disordered" evidence="1">
    <location>
        <begin position="222"/>
        <end position="241"/>
    </location>
</feature>
<keyword evidence="3" id="KW-1185">Reference proteome</keyword>
<accession>M7C8L6</accession>
<dbReference type="AlphaFoldDB" id="M7C8L6"/>
<gene>
    <name evidence="2" type="ORF">UY3_05897</name>
</gene>
<feature type="compositionally biased region" description="Polar residues" evidence="1">
    <location>
        <begin position="223"/>
        <end position="233"/>
    </location>
</feature>
<evidence type="ECO:0000313" key="2">
    <source>
        <dbReference type="EMBL" id="EMP36917.1"/>
    </source>
</evidence>
<feature type="compositionally biased region" description="Basic and acidic residues" evidence="1">
    <location>
        <begin position="85"/>
        <end position="106"/>
    </location>
</feature>
<dbReference type="Proteomes" id="UP000031443">
    <property type="component" value="Unassembled WGS sequence"/>
</dbReference>